<comment type="caution">
    <text evidence="1">The sequence shown here is derived from an EMBL/GenBank/DDBJ whole genome shotgun (WGS) entry which is preliminary data.</text>
</comment>
<protein>
    <recommendedName>
        <fullName evidence="3">Immunity protein 30 domain-containing protein</fullName>
    </recommendedName>
</protein>
<dbReference type="EMBL" id="QSFX01000049">
    <property type="protein sequence ID" value="RHA82727.1"/>
    <property type="molecule type" value="Genomic_DNA"/>
</dbReference>
<dbReference type="Proteomes" id="UP000283492">
    <property type="component" value="Unassembled WGS sequence"/>
</dbReference>
<sequence>MEEYEYLENLNSEELAKIIDQMLDFEETTKALMILEEKDSQKALELGKDIIKNNKGDDYLQATVWNVFFFDNQKDMIDVIDKRKEEIGKILLDEIIIDLTKNKVAISKDFLEKLRRTYAAIDNKMNMRCKYEEFLEYGENEK</sequence>
<evidence type="ECO:0000313" key="1">
    <source>
        <dbReference type="EMBL" id="RHA82727.1"/>
    </source>
</evidence>
<reference evidence="1 2" key="1">
    <citation type="submission" date="2018-08" db="EMBL/GenBank/DDBJ databases">
        <title>A genome reference for cultivated species of the human gut microbiota.</title>
        <authorList>
            <person name="Zou Y."/>
            <person name="Xue W."/>
            <person name="Luo G."/>
        </authorList>
    </citation>
    <scope>NUCLEOTIDE SEQUENCE [LARGE SCALE GENOMIC DNA]</scope>
    <source>
        <strain evidence="1 2">AM42-1AC</strain>
    </source>
</reference>
<evidence type="ECO:0008006" key="3">
    <source>
        <dbReference type="Google" id="ProtNLM"/>
    </source>
</evidence>
<proteinExistence type="predicted"/>
<evidence type="ECO:0000313" key="2">
    <source>
        <dbReference type="Proteomes" id="UP000283492"/>
    </source>
</evidence>
<name>A0A3R6AC34_9FIRM</name>
<dbReference type="AlphaFoldDB" id="A0A3R6AC34"/>
<accession>A0A3R6AC34</accession>
<gene>
    <name evidence="1" type="ORF">DW914_17820</name>
</gene>
<organism evidence="1 2">
    <name type="scientific">Roseburia inulinivorans</name>
    <dbReference type="NCBI Taxonomy" id="360807"/>
    <lineage>
        <taxon>Bacteria</taxon>
        <taxon>Bacillati</taxon>
        <taxon>Bacillota</taxon>
        <taxon>Clostridia</taxon>
        <taxon>Lachnospirales</taxon>
        <taxon>Lachnospiraceae</taxon>
        <taxon>Roseburia</taxon>
    </lineage>
</organism>
<dbReference type="RefSeq" id="WP_118583727.1">
    <property type="nucleotide sequence ID" value="NZ_CABJFX010000049.1"/>
</dbReference>